<evidence type="ECO:0000313" key="4">
    <source>
        <dbReference type="EMBL" id="KAK1875866.1"/>
    </source>
</evidence>
<organism evidence="5 6">
    <name type="scientific">Dissostichus eleginoides</name>
    <name type="common">Patagonian toothfish</name>
    <name type="synonym">Dissostichus amissus</name>
    <dbReference type="NCBI Taxonomy" id="100907"/>
    <lineage>
        <taxon>Eukaryota</taxon>
        <taxon>Metazoa</taxon>
        <taxon>Chordata</taxon>
        <taxon>Craniata</taxon>
        <taxon>Vertebrata</taxon>
        <taxon>Euteleostomi</taxon>
        <taxon>Actinopterygii</taxon>
        <taxon>Neopterygii</taxon>
        <taxon>Teleostei</taxon>
        <taxon>Neoteleostei</taxon>
        <taxon>Acanthomorphata</taxon>
        <taxon>Eupercaria</taxon>
        <taxon>Perciformes</taxon>
        <taxon>Notothenioidei</taxon>
        <taxon>Nototheniidae</taxon>
        <taxon>Dissostichus</taxon>
    </lineage>
</organism>
<dbReference type="InterPro" id="IPR038765">
    <property type="entry name" value="Papain-like_cys_pep_sf"/>
</dbReference>
<dbReference type="PANTHER" id="PTHR10183:SF322">
    <property type="entry name" value="CALPAIN-11"/>
    <property type="match status" value="1"/>
</dbReference>
<dbReference type="SUPFAM" id="SSF54001">
    <property type="entry name" value="Cysteine proteinases"/>
    <property type="match status" value="1"/>
</dbReference>
<keyword evidence="6" id="KW-1185">Reference proteome</keyword>
<dbReference type="GO" id="GO:0004198">
    <property type="term" value="F:calcium-dependent cysteine-type endopeptidase activity"/>
    <property type="evidence" value="ECO:0007669"/>
    <property type="project" value="InterPro"/>
</dbReference>
<name>A0AAD9B237_DISEL</name>
<reference evidence="5" key="1">
    <citation type="submission" date="2023-04" db="EMBL/GenBank/DDBJ databases">
        <title>Chromosome-level genome of Chaenocephalus aceratus.</title>
        <authorList>
            <person name="Park H."/>
        </authorList>
    </citation>
    <scope>NUCLEOTIDE SEQUENCE</scope>
    <source>
        <strain evidence="5">DE</strain>
        <tissue evidence="5">Muscle</tissue>
    </source>
</reference>
<proteinExistence type="inferred from homology"/>
<dbReference type="InterPro" id="IPR001300">
    <property type="entry name" value="Peptidase_C2_calpain_cat"/>
</dbReference>
<evidence type="ECO:0000259" key="3">
    <source>
        <dbReference type="PROSITE" id="PS50203"/>
    </source>
</evidence>
<gene>
    <name evidence="4" type="ORF">KUDE01_031992</name>
    <name evidence="5" type="ORF">KUDE01_032006</name>
</gene>
<dbReference type="EMBL" id="JASDAP010000058">
    <property type="protein sequence ID" value="KAK1875880.1"/>
    <property type="molecule type" value="Genomic_DNA"/>
</dbReference>
<dbReference type="Proteomes" id="UP001228049">
    <property type="component" value="Unassembled WGS sequence"/>
</dbReference>
<comment type="caution">
    <text evidence="2">Lacks conserved residue(s) required for the propagation of feature annotation.</text>
</comment>
<sequence length="102" mass="11304">MIGGSTSRLQRSRLRAAGLGSVQEALRYQNQDFRVLQEGFKELAPYSAKTRGVEWKRPPELTENPQFIVGGASRTDVCQGALGESVMSQELKDVLRALSQNH</sequence>
<accession>A0AAD9B237</accession>
<comment type="caution">
    <text evidence="5">The sequence shown here is derived from an EMBL/GenBank/DDBJ whole genome shotgun (WGS) entry which is preliminary data.</text>
</comment>
<dbReference type="EMBL" id="JASDAP010000058">
    <property type="protein sequence ID" value="KAK1875866.1"/>
    <property type="molecule type" value="Genomic_DNA"/>
</dbReference>
<evidence type="ECO:0000313" key="6">
    <source>
        <dbReference type="Proteomes" id="UP001228049"/>
    </source>
</evidence>
<evidence type="ECO:0000313" key="5">
    <source>
        <dbReference type="EMBL" id="KAK1875880.1"/>
    </source>
</evidence>
<dbReference type="Pfam" id="PF00648">
    <property type="entry name" value="Peptidase_C2"/>
    <property type="match status" value="1"/>
</dbReference>
<dbReference type="InterPro" id="IPR022684">
    <property type="entry name" value="Calpain_cysteine_protease"/>
</dbReference>
<dbReference type="AlphaFoldDB" id="A0AAD9B237"/>
<evidence type="ECO:0000256" key="1">
    <source>
        <dbReference type="ARBA" id="ARBA00007623"/>
    </source>
</evidence>
<dbReference type="GO" id="GO:0006508">
    <property type="term" value="P:proteolysis"/>
    <property type="evidence" value="ECO:0007669"/>
    <property type="project" value="InterPro"/>
</dbReference>
<comment type="similarity">
    <text evidence="1">Belongs to the peptidase C2 family.</text>
</comment>
<dbReference type="PROSITE" id="PS50203">
    <property type="entry name" value="CALPAIN_CAT"/>
    <property type="match status" value="1"/>
</dbReference>
<evidence type="ECO:0000256" key="2">
    <source>
        <dbReference type="PROSITE-ProRule" id="PRU00239"/>
    </source>
</evidence>
<dbReference type="PANTHER" id="PTHR10183">
    <property type="entry name" value="CALPAIN"/>
    <property type="match status" value="1"/>
</dbReference>
<feature type="domain" description="Calpain catalytic" evidence="3">
    <location>
        <begin position="39"/>
        <end position="84"/>
    </location>
</feature>
<dbReference type="PRINTS" id="PR00704">
    <property type="entry name" value="CALPAIN"/>
</dbReference>
<protein>
    <submittedName>
        <fullName evidence="5">Calpain-1 catalytic subunit</fullName>
    </submittedName>
</protein>
<dbReference type="GO" id="GO:0005737">
    <property type="term" value="C:cytoplasm"/>
    <property type="evidence" value="ECO:0007669"/>
    <property type="project" value="TreeGrafter"/>
</dbReference>